<proteinExistence type="predicted"/>
<accession>A0AAV9R610</accession>
<sequence length="77" mass="7861">MAKAGETGQVVAVIGVQETGSDGGTGQRSQAQDPVPSVAQGPYRPPAAKLLITKQGRPPQTLQLAGLATAHRSSQNK</sequence>
<reference evidence="2 3" key="1">
    <citation type="submission" date="2021-06" db="EMBL/GenBank/DDBJ databases">
        <authorList>
            <person name="Palmer J.M."/>
        </authorList>
    </citation>
    <scope>NUCLEOTIDE SEQUENCE [LARGE SCALE GENOMIC DNA]</scope>
    <source>
        <strain evidence="2 3">MEX-2019</strain>
        <tissue evidence="2">Muscle</tissue>
    </source>
</reference>
<feature type="region of interest" description="Disordered" evidence="1">
    <location>
        <begin position="1"/>
        <end position="44"/>
    </location>
</feature>
<evidence type="ECO:0000313" key="3">
    <source>
        <dbReference type="Proteomes" id="UP001311232"/>
    </source>
</evidence>
<comment type="caution">
    <text evidence="2">The sequence shown here is derived from an EMBL/GenBank/DDBJ whole genome shotgun (WGS) entry which is preliminary data.</text>
</comment>
<protein>
    <submittedName>
        <fullName evidence="2">Uncharacterized protein</fullName>
    </submittedName>
</protein>
<dbReference type="AlphaFoldDB" id="A0AAV9R610"/>
<organism evidence="2 3">
    <name type="scientific">Crenichthys baileyi</name>
    <name type="common">White River springfish</name>
    <dbReference type="NCBI Taxonomy" id="28760"/>
    <lineage>
        <taxon>Eukaryota</taxon>
        <taxon>Metazoa</taxon>
        <taxon>Chordata</taxon>
        <taxon>Craniata</taxon>
        <taxon>Vertebrata</taxon>
        <taxon>Euteleostomi</taxon>
        <taxon>Actinopterygii</taxon>
        <taxon>Neopterygii</taxon>
        <taxon>Teleostei</taxon>
        <taxon>Neoteleostei</taxon>
        <taxon>Acanthomorphata</taxon>
        <taxon>Ovalentaria</taxon>
        <taxon>Atherinomorphae</taxon>
        <taxon>Cyprinodontiformes</taxon>
        <taxon>Goodeidae</taxon>
        <taxon>Crenichthys</taxon>
    </lineage>
</organism>
<evidence type="ECO:0000256" key="1">
    <source>
        <dbReference type="SAM" id="MobiDB-lite"/>
    </source>
</evidence>
<dbReference type="Proteomes" id="UP001311232">
    <property type="component" value="Unassembled WGS sequence"/>
</dbReference>
<gene>
    <name evidence="2" type="ORF">CRENBAI_006891</name>
</gene>
<dbReference type="EMBL" id="JAHHUM010002458">
    <property type="protein sequence ID" value="KAK5603460.1"/>
    <property type="molecule type" value="Genomic_DNA"/>
</dbReference>
<evidence type="ECO:0000313" key="2">
    <source>
        <dbReference type="EMBL" id="KAK5603460.1"/>
    </source>
</evidence>
<feature type="non-terminal residue" evidence="2">
    <location>
        <position position="77"/>
    </location>
</feature>
<name>A0AAV9R610_9TELE</name>
<keyword evidence="3" id="KW-1185">Reference proteome</keyword>